<name>A0ABN7ZV72_9BACI</name>
<organism evidence="1 2">
    <name type="scientific">Bacillus rhizoplanae</name>
    <dbReference type="NCBI Taxonomy" id="2880966"/>
    <lineage>
        <taxon>Bacteria</taxon>
        <taxon>Bacillati</taxon>
        <taxon>Bacillota</taxon>
        <taxon>Bacilli</taxon>
        <taxon>Bacillales</taxon>
        <taxon>Bacillaceae</taxon>
        <taxon>Bacillus</taxon>
    </lineage>
</organism>
<dbReference type="InterPro" id="IPR019723">
    <property type="entry name" value="Uncharacterised_YfmQ"/>
</dbReference>
<dbReference type="Pfam" id="PF10787">
    <property type="entry name" value="YfmQ"/>
    <property type="match status" value="1"/>
</dbReference>
<dbReference type="EMBL" id="CAKJTI010000008">
    <property type="protein sequence ID" value="CAG9612862.1"/>
    <property type="molecule type" value="Genomic_DNA"/>
</dbReference>
<accession>A0ABN7ZV72</accession>
<evidence type="ECO:0000313" key="2">
    <source>
        <dbReference type="Proteomes" id="UP000789423"/>
    </source>
</evidence>
<keyword evidence="2" id="KW-1185">Reference proteome</keyword>
<gene>
    <name evidence="1" type="ORF">BACCIP111899_02040</name>
</gene>
<protein>
    <submittedName>
        <fullName evidence="1">Uncharacterized protein</fullName>
    </submittedName>
</protein>
<comment type="caution">
    <text evidence="1">The sequence shown here is derived from an EMBL/GenBank/DDBJ whole genome shotgun (WGS) entry which is preliminary data.</text>
</comment>
<evidence type="ECO:0000313" key="1">
    <source>
        <dbReference type="EMBL" id="CAG9612862.1"/>
    </source>
</evidence>
<dbReference type="Proteomes" id="UP000789423">
    <property type="component" value="Unassembled WGS sequence"/>
</dbReference>
<reference evidence="1 2" key="1">
    <citation type="submission" date="2021-10" db="EMBL/GenBank/DDBJ databases">
        <authorList>
            <person name="Criscuolo A."/>
        </authorList>
    </citation>
    <scope>NUCLEOTIDE SEQUENCE [LARGE SCALE GENOMIC DNA]</scope>
    <source>
        <strain evidence="2">CIP 111899</strain>
    </source>
</reference>
<dbReference type="RefSeq" id="WP_230574980.1">
    <property type="nucleotide sequence ID" value="NZ_CAKJTI010000008.1"/>
</dbReference>
<sequence>MTTWFILSLILMFSIKLIVTSLPTSVVESFAQKFELHPKLNDANVTVTIDGKCLEGEDKIQVINHFNEALFLEKYYFPPNSSGTPLIIDTKRGKNDVRFSVYSYDDHVDVVKQYKKKVVAYSLRSNGLQKRSMLITGKMDEMTAEAL</sequence>
<proteinExistence type="predicted"/>